<accession>A0ABP9X3U2</accession>
<sequence>MKQIRRIGLIVLSLSLLACGATTVNVPTTPANPTSAANSTPTLNGEINVFAAASLTGAFTDIGNAFQASHHNTKLNFNFAGSDQLATQITQGAPADVFASANSKQMQIVVDAGAIDGSMRQPFARNRLIVIYPQDNPAQIQSLQDLAKPKLKLVLASASVPVGNYALDFLAKASALPEFGASYSPTVLSNVVSYENNVKAVLSKVSLGEADAGIVYTTDAASVTDGSIGTLAIPDQLNTIATYPIAITQNSANLQLAQAFIDFVLASEGQQILTRYGFITVADPSVLSPYQLLISGNLTTPLTLTDELIKNYEQQQVEFNGQSYRGLGFGQLLIQIQPKGDARTFNLLSSDGSQTVLAIADLTADPRAIIAVEADGSFTSIIPSNPTASQLKNIVKITVK</sequence>
<protein>
    <recommendedName>
        <fullName evidence="7">Molybdate ABC transporter substrate-binding protein</fullName>
    </recommendedName>
</protein>
<organism evidence="5 6">
    <name type="scientific">Herpetosiphon gulosus</name>
    <dbReference type="NCBI Taxonomy" id="1973496"/>
    <lineage>
        <taxon>Bacteria</taxon>
        <taxon>Bacillati</taxon>
        <taxon>Chloroflexota</taxon>
        <taxon>Chloroflexia</taxon>
        <taxon>Herpetosiphonales</taxon>
        <taxon>Herpetosiphonaceae</taxon>
        <taxon>Herpetosiphon</taxon>
    </lineage>
</organism>
<evidence type="ECO:0000256" key="2">
    <source>
        <dbReference type="ARBA" id="ARBA00022723"/>
    </source>
</evidence>
<dbReference type="RefSeq" id="WP_345723644.1">
    <property type="nucleotide sequence ID" value="NZ_BAABRU010000015.1"/>
</dbReference>
<dbReference type="EMBL" id="BAABRU010000015">
    <property type="protein sequence ID" value="GAA5530054.1"/>
    <property type="molecule type" value="Genomic_DNA"/>
</dbReference>
<comment type="caution">
    <text evidence="5">The sequence shown here is derived from an EMBL/GenBank/DDBJ whole genome shotgun (WGS) entry which is preliminary data.</text>
</comment>
<dbReference type="CDD" id="cd13538">
    <property type="entry name" value="PBP2_ModA_like_1"/>
    <property type="match status" value="1"/>
</dbReference>
<dbReference type="SUPFAM" id="SSF53850">
    <property type="entry name" value="Periplasmic binding protein-like II"/>
    <property type="match status" value="1"/>
</dbReference>
<evidence type="ECO:0000256" key="3">
    <source>
        <dbReference type="ARBA" id="ARBA00022729"/>
    </source>
</evidence>
<keyword evidence="2" id="KW-0479">Metal-binding</keyword>
<dbReference type="Proteomes" id="UP001428290">
    <property type="component" value="Unassembled WGS sequence"/>
</dbReference>
<comment type="similarity">
    <text evidence="1">Belongs to the bacterial solute-binding protein ModA family.</text>
</comment>
<dbReference type="PROSITE" id="PS51257">
    <property type="entry name" value="PROKAR_LIPOPROTEIN"/>
    <property type="match status" value="1"/>
</dbReference>
<gene>
    <name evidence="5" type="ORF">Hgul01_03868</name>
</gene>
<dbReference type="InterPro" id="IPR005950">
    <property type="entry name" value="ModA"/>
</dbReference>
<keyword evidence="3 4" id="KW-0732">Signal</keyword>
<evidence type="ECO:0000313" key="6">
    <source>
        <dbReference type="Proteomes" id="UP001428290"/>
    </source>
</evidence>
<evidence type="ECO:0000313" key="5">
    <source>
        <dbReference type="EMBL" id="GAA5530054.1"/>
    </source>
</evidence>
<dbReference type="NCBIfam" id="TIGR01256">
    <property type="entry name" value="modA"/>
    <property type="match status" value="1"/>
</dbReference>
<evidence type="ECO:0000256" key="1">
    <source>
        <dbReference type="ARBA" id="ARBA00009175"/>
    </source>
</evidence>
<name>A0ABP9X3U2_9CHLR</name>
<dbReference type="PANTHER" id="PTHR30632:SF0">
    <property type="entry name" value="SULFATE-BINDING PROTEIN"/>
    <property type="match status" value="1"/>
</dbReference>
<evidence type="ECO:0000256" key="4">
    <source>
        <dbReference type="SAM" id="SignalP"/>
    </source>
</evidence>
<evidence type="ECO:0008006" key="7">
    <source>
        <dbReference type="Google" id="ProtNLM"/>
    </source>
</evidence>
<reference evidence="5 6" key="1">
    <citation type="submission" date="2024-02" db="EMBL/GenBank/DDBJ databases">
        <title>Herpetosiphon gulosus NBRC 112829.</title>
        <authorList>
            <person name="Ichikawa N."/>
            <person name="Katano-Makiyama Y."/>
            <person name="Hidaka K."/>
        </authorList>
    </citation>
    <scope>NUCLEOTIDE SEQUENCE [LARGE SCALE GENOMIC DNA]</scope>
    <source>
        <strain evidence="5 6">NBRC 112829</strain>
    </source>
</reference>
<feature type="signal peptide" evidence="4">
    <location>
        <begin position="1"/>
        <end position="20"/>
    </location>
</feature>
<dbReference type="InterPro" id="IPR050682">
    <property type="entry name" value="ModA/WtpA"/>
</dbReference>
<dbReference type="Gene3D" id="3.40.190.10">
    <property type="entry name" value="Periplasmic binding protein-like II"/>
    <property type="match status" value="2"/>
</dbReference>
<proteinExistence type="inferred from homology"/>
<keyword evidence="6" id="KW-1185">Reference proteome</keyword>
<feature type="chain" id="PRO_5047280708" description="Molybdate ABC transporter substrate-binding protein" evidence="4">
    <location>
        <begin position="21"/>
        <end position="400"/>
    </location>
</feature>
<dbReference type="PANTHER" id="PTHR30632">
    <property type="entry name" value="MOLYBDATE-BINDING PERIPLASMIC PROTEIN"/>
    <property type="match status" value="1"/>
</dbReference>
<dbReference type="Pfam" id="PF13531">
    <property type="entry name" value="SBP_bac_11"/>
    <property type="match status" value="1"/>
</dbReference>